<dbReference type="InterPro" id="IPR049883">
    <property type="entry name" value="NOTCH1_EGF-like"/>
</dbReference>
<keyword evidence="2" id="KW-0418">Kinase</keyword>
<dbReference type="PROSITE" id="PS50011">
    <property type="entry name" value="PROTEIN_KINASE_DOM"/>
    <property type="match status" value="1"/>
</dbReference>
<keyword evidence="7" id="KW-0547">Nucleotide-binding</keyword>
<dbReference type="EMBL" id="OZ075123">
    <property type="protein sequence ID" value="CAL4913325.1"/>
    <property type="molecule type" value="Genomic_DNA"/>
</dbReference>
<dbReference type="InterPro" id="IPR000742">
    <property type="entry name" value="EGF"/>
</dbReference>
<dbReference type="InterPro" id="IPR018097">
    <property type="entry name" value="EGF_Ca-bd_CS"/>
</dbReference>
<dbReference type="InterPro" id="IPR000152">
    <property type="entry name" value="EGF-type_Asp/Asn_hydroxyl_site"/>
</dbReference>
<dbReference type="PROSITE" id="PS00010">
    <property type="entry name" value="ASX_HYDROXYL"/>
    <property type="match status" value="1"/>
</dbReference>
<dbReference type="InterPro" id="IPR045274">
    <property type="entry name" value="WAK-like"/>
</dbReference>
<keyword evidence="5 12" id="KW-0732">Signal</keyword>
<dbReference type="Proteomes" id="UP001497457">
    <property type="component" value="Chromosome 13rd"/>
</dbReference>
<keyword evidence="10" id="KW-0325">Glycoprotein</keyword>
<dbReference type="SUPFAM" id="SSF57184">
    <property type="entry name" value="Growth factor receptor domain"/>
    <property type="match status" value="1"/>
</dbReference>
<dbReference type="Pfam" id="PF13947">
    <property type="entry name" value="GUB_WAK_bind"/>
    <property type="match status" value="1"/>
</dbReference>
<evidence type="ECO:0000256" key="3">
    <source>
        <dbReference type="ARBA" id="ARBA00022536"/>
    </source>
</evidence>
<name>A0ABC8WQC9_9POAL</name>
<dbReference type="InterPro" id="IPR001245">
    <property type="entry name" value="Ser-Thr/Tyr_kinase_cat_dom"/>
</dbReference>
<dbReference type="InterPro" id="IPR000719">
    <property type="entry name" value="Prot_kinase_dom"/>
</dbReference>
<dbReference type="PANTHER" id="PTHR27005:SF468">
    <property type="entry name" value="OS01G0310500 PROTEIN"/>
    <property type="match status" value="1"/>
</dbReference>
<dbReference type="InterPro" id="IPR011009">
    <property type="entry name" value="Kinase-like_dom_sf"/>
</dbReference>
<feature type="domain" description="Protein kinase" evidence="13">
    <location>
        <begin position="374"/>
        <end position="660"/>
    </location>
</feature>
<keyword evidence="4" id="KW-0808">Transferase</keyword>
<dbReference type="SMART" id="SM00181">
    <property type="entry name" value="EGF"/>
    <property type="match status" value="2"/>
</dbReference>
<dbReference type="InterPro" id="IPR008271">
    <property type="entry name" value="Ser/Thr_kinase_AS"/>
</dbReference>
<dbReference type="CDD" id="cd00054">
    <property type="entry name" value="EGF_CA"/>
    <property type="match status" value="1"/>
</dbReference>
<evidence type="ECO:0000256" key="9">
    <source>
        <dbReference type="ARBA" id="ARBA00023157"/>
    </source>
</evidence>
<organism evidence="14 15">
    <name type="scientific">Urochloa decumbens</name>
    <dbReference type="NCBI Taxonomy" id="240449"/>
    <lineage>
        <taxon>Eukaryota</taxon>
        <taxon>Viridiplantae</taxon>
        <taxon>Streptophyta</taxon>
        <taxon>Embryophyta</taxon>
        <taxon>Tracheophyta</taxon>
        <taxon>Spermatophyta</taxon>
        <taxon>Magnoliopsida</taxon>
        <taxon>Liliopsida</taxon>
        <taxon>Poales</taxon>
        <taxon>Poaceae</taxon>
        <taxon>PACMAD clade</taxon>
        <taxon>Panicoideae</taxon>
        <taxon>Panicodae</taxon>
        <taxon>Paniceae</taxon>
        <taxon>Melinidinae</taxon>
        <taxon>Urochloa</taxon>
    </lineage>
</organism>
<dbReference type="Pfam" id="PF07645">
    <property type="entry name" value="EGF_CA"/>
    <property type="match status" value="1"/>
</dbReference>
<comment type="subcellular location">
    <subcellularLocation>
        <location evidence="1">Membrane</location>
        <topology evidence="1">Single-pass type I membrane protein</topology>
    </subcellularLocation>
</comment>
<protein>
    <recommendedName>
        <fullName evidence="13">Protein kinase domain-containing protein</fullName>
    </recommendedName>
</protein>
<keyword evidence="8" id="KW-0067">ATP-binding</keyword>
<dbReference type="GO" id="GO:0016020">
    <property type="term" value="C:membrane"/>
    <property type="evidence" value="ECO:0007669"/>
    <property type="project" value="UniProtKB-SubCell"/>
</dbReference>
<dbReference type="InterPro" id="IPR009030">
    <property type="entry name" value="Growth_fac_rcpt_cys_sf"/>
</dbReference>
<evidence type="ECO:0000313" key="14">
    <source>
        <dbReference type="EMBL" id="CAL4913325.1"/>
    </source>
</evidence>
<evidence type="ECO:0000256" key="4">
    <source>
        <dbReference type="ARBA" id="ARBA00022679"/>
    </source>
</evidence>
<evidence type="ECO:0000256" key="5">
    <source>
        <dbReference type="ARBA" id="ARBA00022729"/>
    </source>
</evidence>
<dbReference type="SMART" id="SM00220">
    <property type="entry name" value="S_TKc"/>
    <property type="match status" value="1"/>
</dbReference>
<gene>
    <name evidence="14" type="ORF">URODEC1_LOCUS16168</name>
</gene>
<evidence type="ECO:0000313" key="15">
    <source>
        <dbReference type="Proteomes" id="UP001497457"/>
    </source>
</evidence>
<evidence type="ECO:0000256" key="8">
    <source>
        <dbReference type="ARBA" id="ARBA00022840"/>
    </source>
</evidence>
<keyword evidence="11" id="KW-0812">Transmembrane</keyword>
<evidence type="ECO:0000256" key="2">
    <source>
        <dbReference type="ARBA" id="ARBA00022527"/>
    </source>
</evidence>
<feature type="transmembrane region" description="Helical" evidence="11">
    <location>
        <begin position="316"/>
        <end position="337"/>
    </location>
</feature>
<keyword evidence="3" id="KW-0245">EGF-like domain</keyword>
<dbReference type="PROSITE" id="PS01187">
    <property type="entry name" value="EGF_CA"/>
    <property type="match status" value="1"/>
</dbReference>
<dbReference type="GO" id="GO:0004674">
    <property type="term" value="F:protein serine/threonine kinase activity"/>
    <property type="evidence" value="ECO:0007669"/>
    <property type="project" value="UniProtKB-KW"/>
</dbReference>
<feature type="signal peptide" evidence="12">
    <location>
        <begin position="1"/>
        <end position="28"/>
    </location>
</feature>
<evidence type="ECO:0000256" key="6">
    <source>
        <dbReference type="ARBA" id="ARBA00022737"/>
    </source>
</evidence>
<dbReference type="PROSITE" id="PS00108">
    <property type="entry name" value="PROTEIN_KINASE_ST"/>
    <property type="match status" value="1"/>
</dbReference>
<evidence type="ECO:0000256" key="7">
    <source>
        <dbReference type="ARBA" id="ARBA00022741"/>
    </source>
</evidence>
<evidence type="ECO:0000256" key="11">
    <source>
        <dbReference type="SAM" id="Phobius"/>
    </source>
</evidence>
<dbReference type="AlphaFoldDB" id="A0ABC8WQC9"/>
<reference evidence="15" key="1">
    <citation type="submission" date="2024-06" db="EMBL/GenBank/DDBJ databases">
        <authorList>
            <person name="Ryan C."/>
        </authorList>
    </citation>
    <scope>NUCLEOTIDE SEQUENCE [LARGE SCALE GENOMIC DNA]</scope>
</reference>
<dbReference type="Gene3D" id="2.10.25.10">
    <property type="entry name" value="Laminin"/>
    <property type="match status" value="1"/>
</dbReference>
<keyword evidence="15" id="KW-1185">Reference proteome</keyword>
<keyword evidence="2" id="KW-0723">Serine/threonine-protein kinase</keyword>
<keyword evidence="9" id="KW-1015">Disulfide bond</keyword>
<proteinExistence type="predicted"/>
<dbReference type="Gene3D" id="3.30.200.20">
    <property type="entry name" value="Phosphorylase Kinase, domain 1"/>
    <property type="match status" value="1"/>
</dbReference>
<dbReference type="SUPFAM" id="SSF56112">
    <property type="entry name" value="Protein kinase-like (PK-like)"/>
    <property type="match status" value="1"/>
</dbReference>
<evidence type="ECO:0000256" key="10">
    <source>
        <dbReference type="ARBA" id="ARBA00023180"/>
    </source>
</evidence>
<dbReference type="SMART" id="SM00179">
    <property type="entry name" value="EGF_CA"/>
    <property type="match status" value="1"/>
</dbReference>
<evidence type="ECO:0000256" key="12">
    <source>
        <dbReference type="SAM" id="SignalP"/>
    </source>
</evidence>
<sequence>MSATRIVSPAAALLALIVTLAPTPSVHGANGWALPSCQATCGGADIPYPFGIGANCFRPGFAITCAGSTPFLAGTGYEVLNLSVVPAGARVQLPIAWTCYDRFGKRLPESEAPVFFNPQGVYRISDAHNQLYVVGCDVTAVDIPPDLTDNSVGVDDDDAESLAVRRLIYDFSPCSYGFLVERGSYEFRAADLKMDKKQTMPVWLDWAIRPNGSSPFNCSDAMKDTSSFACKSQHSRCVDAVNGPGYTCNCSNGYDGNAYIVDGCSDIDECLHPEQYPCYGVCHNTEGAYDCKCKRGSHGNPLQQACDPNFSRAAKISIGVTCGISFLIALSIFILMFNEKRKLQAFFERNGGPLLASINNIRIYTKQELDHITEKYSNVLGKGTVGNVYKGTTNDNQTVAVKAISVAKKHSNPEIVNNEPSDPEVDEIRKTEFANEIKIQSQINHKNIVKLLGCCLEVEIPMLVYEFAANGSLYDALHGTKSRPLSLQARLDIAVDSAEALAYMHLSVTPKIFHGDVKSGNILLDENFMPKVSDFGTSRLLSIERMRTDEYVIADKDYLDPVYTTGLLHEKSDVYSYRIVLLELITRKTPRYDGYNSLKKNFTKSYATEEKAQAMYDEEIAFPGNIEFLQMVGKVAVDCLREKIDDRPSMKQVADRLQLVRSEWRQKQGKQGDQVAGRCLDVSRNFFRICSLACMAY</sequence>
<dbReference type="GO" id="GO:0005524">
    <property type="term" value="F:ATP binding"/>
    <property type="evidence" value="ECO:0007669"/>
    <property type="project" value="UniProtKB-KW"/>
</dbReference>
<dbReference type="InterPro" id="IPR025287">
    <property type="entry name" value="WAK_GUB"/>
</dbReference>
<dbReference type="InterPro" id="IPR001881">
    <property type="entry name" value="EGF-like_Ca-bd_dom"/>
</dbReference>
<accession>A0ABC8WQC9</accession>
<keyword evidence="11" id="KW-1133">Transmembrane helix</keyword>
<dbReference type="PANTHER" id="PTHR27005">
    <property type="entry name" value="WALL-ASSOCIATED RECEPTOR KINASE-LIKE 21"/>
    <property type="match status" value="1"/>
</dbReference>
<keyword evidence="6" id="KW-0677">Repeat</keyword>
<feature type="chain" id="PRO_5044824785" description="Protein kinase domain-containing protein" evidence="12">
    <location>
        <begin position="29"/>
        <end position="697"/>
    </location>
</feature>
<dbReference type="Gene3D" id="1.10.510.10">
    <property type="entry name" value="Transferase(Phosphotransferase) domain 1"/>
    <property type="match status" value="1"/>
</dbReference>
<dbReference type="FunFam" id="2.10.25.10:FF:000355">
    <property type="entry name" value="Wall-associated receptor kinase 3"/>
    <property type="match status" value="1"/>
</dbReference>
<dbReference type="FunFam" id="3.30.200.20:FF:000337">
    <property type="entry name" value="Wall-associated receptor kinase 3"/>
    <property type="match status" value="1"/>
</dbReference>
<dbReference type="Pfam" id="PF07714">
    <property type="entry name" value="PK_Tyr_Ser-Thr"/>
    <property type="match status" value="1"/>
</dbReference>
<evidence type="ECO:0000256" key="1">
    <source>
        <dbReference type="ARBA" id="ARBA00004479"/>
    </source>
</evidence>
<evidence type="ECO:0000259" key="13">
    <source>
        <dbReference type="PROSITE" id="PS50011"/>
    </source>
</evidence>
<reference evidence="14 15" key="2">
    <citation type="submission" date="2024-10" db="EMBL/GenBank/DDBJ databases">
        <authorList>
            <person name="Ryan C."/>
        </authorList>
    </citation>
    <scope>NUCLEOTIDE SEQUENCE [LARGE SCALE GENOMIC DNA]</scope>
</reference>
<keyword evidence="11" id="KW-0472">Membrane</keyword>